<evidence type="ECO:0000256" key="6">
    <source>
        <dbReference type="ARBA" id="ARBA00022692"/>
    </source>
</evidence>
<reference evidence="16" key="1">
    <citation type="submission" date="2020-06" db="EMBL/GenBank/DDBJ databases">
        <title>Draft genome of Bugula neritina, a colonial animal packing powerful symbionts and potential medicines.</title>
        <authorList>
            <person name="Rayko M."/>
        </authorList>
    </citation>
    <scope>NUCLEOTIDE SEQUENCE [LARGE SCALE GENOMIC DNA]</scope>
    <source>
        <strain evidence="16">Kwan_BN1</strain>
    </source>
</reference>
<proteinExistence type="predicted"/>
<keyword evidence="6 12" id="KW-0812">Transmembrane</keyword>
<evidence type="ECO:0000256" key="4">
    <source>
        <dbReference type="ARBA" id="ARBA00022475"/>
    </source>
</evidence>
<dbReference type="EMBL" id="VXIV02001650">
    <property type="protein sequence ID" value="KAF6030957.1"/>
    <property type="molecule type" value="Genomic_DNA"/>
</dbReference>
<organism evidence="16 17">
    <name type="scientific">Bugula neritina</name>
    <name type="common">Brown bryozoan</name>
    <name type="synonym">Sertularia neritina</name>
    <dbReference type="NCBI Taxonomy" id="10212"/>
    <lineage>
        <taxon>Eukaryota</taxon>
        <taxon>Metazoa</taxon>
        <taxon>Spiralia</taxon>
        <taxon>Lophotrochozoa</taxon>
        <taxon>Bryozoa</taxon>
        <taxon>Gymnolaemata</taxon>
        <taxon>Cheilostomatida</taxon>
        <taxon>Flustrina</taxon>
        <taxon>Buguloidea</taxon>
        <taxon>Bugulidae</taxon>
        <taxon>Bugula</taxon>
    </lineage>
</organism>
<evidence type="ECO:0000256" key="13">
    <source>
        <dbReference type="SAM" id="SignalP"/>
    </source>
</evidence>
<evidence type="ECO:0000256" key="7">
    <source>
        <dbReference type="ARBA" id="ARBA00022729"/>
    </source>
</evidence>
<feature type="domain" description="Renin receptor N-terminal" evidence="15">
    <location>
        <begin position="32"/>
        <end position="262"/>
    </location>
</feature>
<dbReference type="GO" id="GO:0005789">
    <property type="term" value="C:endoplasmic reticulum membrane"/>
    <property type="evidence" value="ECO:0007669"/>
    <property type="project" value="UniProtKB-SubCell"/>
</dbReference>
<dbReference type="Pfam" id="PF25294">
    <property type="entry name" value="RENR_N"/>
    <property type="match status" value="1"/>
</dbReference>
<keyword evidence="5" id="KW-0165">Cleavage on pair of basic residues</keyword>
<evidence type="ECO:0000256" key="5">
    <source>
        <dbReference type="ARBA" id="ARBA00022685"/>
    </source>
</evidence>
<keyword evidence="9 12" id="KW-1133">Transmembrane helix</keyword>
<dbReference type="PANTHER" id="PTHR13351:SF1">
    <property type="entry name" value="RENIN RECEPTOR"/>
    <property type="match status" value="1"/>
</dbReference>
<gene>
    <name evidence="16" type="ORF">EB796_010724</name>
</gene>
<evidence type="ECO:0000313" key="16">
    <source>
        <dbReference type="EMBL" id="KAF6030957.1"/>
    </source>
</evidence>
<keyword evidence="7 13" id="KW-0732">Signal</keyword>
<dbReference type="AlphaFoldDB" id="A0A7J7JYB3"/>
<keyword evidence="4" id="KW-1003">Cell membrane</keyword>
<evidence type="ECO:0000256" key="3">
    <source>
        <dbReference type="ARBA" id="ARBA00004373"/>
    </source>
</evidence>
<evidence type="ECO:0000256" key="9">
    <source>
        <dbReference type="ARBA" id="ARBA00022989"/>
    </source>
</evidence>
<accession>A0A7J7JYB3</accession>
<dbReference type="GO" id="GO:0009897">
    <property type="term" value="C:external side of plasma membrane"/>
    <property type="evidence" value="ECO:0007669"/>
    <property type="project" value="TreeGrafter"/>
</dbReference>
<dbReference type="GO" id="GO:0030177">
    <property type="term" value="P:positive regulation of Wnt signaling pathway"/>
    <property type="evidence" value="ECO:0007669"/>
    <property type="project" value="TreeGrafter"/>
</dbReference>
<evidence type="ECO:0000256" key="8">
    <source>
        <dbReference type="ARBA" id="ARBA00022824"/>
    </source>
</evidence>
<keyword evidence="17" id="KW-1185">Reference proteome</keyword>
<dbReference type="GO" id="GO:0098588">
    <property type="term" value="C:bounding membrane of organelle"/>
    <property type="evidence" value="ECO:0007669"/>
    <property type="project" value="UniProtKB-ARBA"/>
</dbReference>
<evidence type="ECO:0000256" key="1">
    <source>
        <dbReference type="ARBA" id="ARBA00004115"/>
    </source>
</evidence>
<keyword evidence="8" id="KW-0256">Endoplasmic reticulum</keyword>
<sequence>MGLEFVKLKLNIVAIAVFITCTTLCSSRAQGENVAIVHKPSYINIVNQGGSIPLTDLQHILLSIHGFTLHKELQFQGLYALSPFQHPKSSVVVSLYGGDKFVNQLNYMKIVSCFIQDDVHVPTHALRHHLHHLYGEESNSIEINHDSKVNDFSGTLEGMSDSLKTVLSSVSEIHKLQVLNASDPTIFHLLRQASLILQSLDKMAEGGTGVVDFYSFEIYLPTSDSAAVNTEAAQLLNSLFEWMESKLRGMYGEDFVVLAVSLPEDSVAKSRKTRSLMAITGATLTADLATANLAVAYTADYPVIFHLCLWLVVFLFLLTLFTIYGMMSMDPGNDSIIYRMTATKIKKDN</sequence>
<dbReference type="GO" id="GO:0031982">
    <property type="term" value="C:vesicle"/>
    <property type="evidence" value="ECO:0007669"/>
    <property type="project" value="UniProtKB-SubCell"/>
</dbReference>
<dbReference type="InterPro" id="IPR057318">
    <property type="entry name" value="RENR_N"/>
</dbReference>
<dbReference type="InterPro" id="IPR056780">
    <property type="entry name" value="Renin_r_C"/>
</dbReference>
<keyword evidence="11" id="KW-0675">Receptor</keyword>
<evidence type="ECO:0000313" key="17">
    <source>
        <dbReference type="Proteomes" id="UP000593567"/>
    </source>
</evidence>
<feature type="domain" description="Renin receptor-like C-terminal transmembrane spanning segment" evidence="14">
    <location>
        <begin position="272"/>
        <end position="348"/>
    </location>
</feature>
<evidence type="ECO:0000256" key="2">
    <source>
        <dbReference type="ARBA" id="ARBA00004251"/>
    </source>
</evidence>
<feature type="signal peptide" evidence="13">
    <location>
        <begin position="1"/>
        <end position="31"/>
    </location>
</feature>
<feature type="transmembrane region" description="Helical" evidence="12">
    <location>
        <begin position="303"/>
        <end position="324"/>
    </location>
</feature>
<evidence type="ECO:0000256" key="12">
    <source>
        <dbReference type="SAM" id="Phobius"/>
    </source>
</evidence>
<dbReference type="Pfam" id="PF07850">
    <property type="entry name" value="Renin_r"/>
    <property type="match status" value="1"/>
</dbReference>
<comment type="caution">
    <text evidence="16">The sequence shown here is derived from an EMBL/GenBank/DDBJ whole genome shotgun (WGS) entry which is preliminary data.</text>
</comment>
<evidence type="ECO:0000259" key="15">
    <source>
        <dbReference type="Pfam" id="PF25294"/>
    </source>
</evidence>
<feature type="chain" id="PRO_5029818692" evidence="13">
    <location>
        <begin position="32"/>
        <end position="349"/>
    </location>
</feature>
<feature type="transmembrane region" description="Helical" evidence="12">
    <location>
        <begin position="276"/>
        <end position="297"/>
    </location>
</feature>
<evidence type="ECO:0000256" key="10">
    <source>
        <dbReference type="ARBA" id="ARBA00023136"/>
    </source>
</evidence>
<dbReference type="InterPro" id="IPR012493">
    <property type="entry name" value="Renin_rcpt"/>
</dbReference>
<comment type="subcellular location">
    <subcellularLocation>
        <location evidence="2">Cell membrane</location>
        <topology evidence="2">Single-pass type I membrane protein</topology>
    </subcellularLocation>
    <subcellularLocation>
        <location evidence="1">Endoplasmic reticulum membrane</location>
        <topology evidence="1">Single-pass type I membrane protein</topology>
    </subcellularLocation>
    <subcellularLocation>
        <location evidence="3">Vesicle</location>
    </subcellularLocation>
</comment>
<protein>
    <submittedName>
        <fullName evidence="16">ATP6AP2</fullName>
    </submittedName>
</protein>
<evidence type="ECO:0000256" key="11">
    <source>
        <dbReference type="ARBA" id="ARBA00023170"/>
    </source>
</evidence>
<name>A0A7J7JYB3_BUGNE</name>
<dbReference type="GO" id="GO:0038023">
    <property type="term" value="F:signaling receptor activity"/>
    <property type="evidence" value="ECO:0007669"/>
    <property type="project" value="InterPro"/>
</dbReference>
<dbReference type="OrthoDB" id="7866065at2759"/>
<keyword evidence="10 12" id="KW-0472">Membrane</keyword>
<evidence type="ECO:0000259" key="14">
    <source>
        <dbReference type="Pfam" id="PF07850"/>
    </source>
</evidence>
<dbReference type="Proteomes" id="UP000593567">
    <property type="component" value="Unassembled WGS sequence"/>
</dbReference>
<dbReference type="PANTHER" id="PTHR13351">
    <property type="entry name" value="RENIN RECEPTOR"/>
    <property type="match status" value="1"/>
</dbReference>